<dbReference type="AlphaFoldDB" id="A0A383B7V9"/>
<organism evidence="1">
    <name type="scientific">marine metagenome</name>
    <dbReference type="NCBI Taxonomy" id="408172"/>
    <lineage>
        <taxon>unclassified sequences</taxon>
        <taxon>metagenomes</taxon>
        <taxon>ecological metagenomes</taxon>
    </lineage>
</organism>
<sequence>MIDAVHDAMPGEVVDREFSGSTIGQRQRAVLHIYDDRYAGVAEKKLVCIRVDNDRHETIFERVVAEDVGYFRADDCANTEIHQGPGRMFPRGTAT</sequence>
<dbReference type="EMBL" id="UINC01198228">
    <property type="protein sequence ID" value="SVE16092.1"/>
    <property type="molecule type" value="Genomic_DNA"/>
</dbReference>
<evidence type="ECO:0000313" key="1">
    <source>
        <dbReference type="EMBL" id="SVE16092.1"/>
    </source>
</evidence>
<reference evidence="1" key="1">
    <citation type="submission" date="2018-05" db="EMBL/GenBank/DDBJ databases">
        <authorList>
            <person name="Lanie J.A."/>
            <person name="Ng W.-L."/>
            <person name="Kazmierczak K.M."/>
            <person name="Andrzejewski T.M."/>
            <person name="Davidsen T.M."/>
            <person name="Wayne K.J."/>
            <person name="Tettelin H."/>
            <person name="Glass J.I."/>
            <person name="Rusch D."/>
            <person name="Podicherti R."/>
            <person name="Tsui H.-C.T."/>
            <person name="Winkler M.E."/>
        </authorList>
    </citation>
    <scope>NUCLEOTIDE SEQUENCE</scope>
</reference>
<feature type="non-terminal residue" evidence="1">
    <location>
        <position position="95"/>
    </location>
</feature>
<gene>
    <name evidence="1" type="ORF">METZ01_LOCUS468946</name>
</gene>
<name>A0A383B7V9_9ZZZZ</name>
<accession>A0A383B7V9</accession>
<proteinExistence type="predicted"/>
<protein>
    <submittedName>
        <fullName evidence="1">Uncharacterized protein</fullName>
    </submittedName>
</protein>